<dbReference type="SUPFAM" id="SSF46689">
    <property type="entry name" value="Homeodomain-like"/>
    <property type="match status" value="2"/>
</dbReference>
<keyword evidence="1" id="KW-0805">Transcription regulation</keyword>
<keyword evidence="2" id="KW-0238">DNA-binding</keyword>
<dbReference type="CDD" id="cd03137">
    <property type="entry name" value="GATase1_AraC_1"/>
    <property type="match status" value="1"/>
</dbReference>
<protein>
    <submittedName>
        <fullName evidence="5">Helix-turn-helix domain-containing protein</fullName>
    </submittedName>
</protein>
<dbReference type="Gene3D" id="1.10.10.60">
    <property type="entry name" value="Homeodomain-like"/>
    <property type="match status" value="1"/>
</dbReference>
<feature type="domain" description="HTH araC/xylS-type" evidence="4">
    <location>
        <begin position="213"/>
        <end position="311"/>
    </location>
</feature>
<gene>
    <name evidence="5" type="ORF">GCM10009727_42810</name>
</gene>
<keyword evidence="6" id="KW-1185">Reference proteome</keyword>
<dbReference type="EMBL" id="BAAAMR010000036">
    <property type="protein sequence ID" value="GAA2143634.1"/>
    <property type="molecule type" value="Genomic_DNA"/>
</dbReference>
<evidence type="ECO:0000256" key="2">
    <source>
        <dbReference type="ARBA" id="ARBA00023125"/>
    </source>
</evidence>
<evidence type="ECO:0000256" key="1">
    <source>
        <dbReference type="ARBA" id="ARBA00023015"/>
    </source>
</evidence>
<reference evidence="6" key="1">
    <citation type="journal article" date="2019" name="Int. J. Syst. Evol. Microbiol.">
        <title>The Global Catalogue of Microorganisms (GCM) 10K type strain sequencing project: providing services to taxonomists for standard genome sequencing and annotation.</title>
        <authorList>
            <consortium name="The Broad Institute Genomics Platform"/>
            <consortium name="The Broad Institute Genome Sequencing Center for Infectious Disease"/>
            <person name="Wu L."/>
            <person name="Ma J."/>
        </authorList>
    </citation>
    <scope>NUCLEOTIDE SEQUENCE [LARGE SCALE GENOMIC DNA]</scope>
    <source>
        <strain evidence="6">JCM 13850</strain>
    </source>
</reference>
<dbReference type="PROSITE" id="PS00041">
    <property type="entry name" value="HTH_ARAC_FAMILY_1"/>
    <property type="match status" value="1"/>
</dbReference>
<proteinExistence type="predicted"/>
<dbReference type="InterPro" id="IPR018060">
    <property type="entry name" value="HTH_AraC"/>
</dbReference>
<dbReference type="InterPro" id="IPR018062">
    <property type="entry name" value="HTH_AraC-typ_CS"/>
</dbReference>
<organism evidence="5 6">
    <name type="scientific">Actinomadura napierensis</name>
    <dbReference type="NCBI Taxonomy" id="267854"/>
    <lineage>
        <taxon>Bacteria</taxon>
        <taxon>Bacillati</taxon>
        <taxon>Actinomycetota</taxon>
        <taxon>Actinomycetes</taxon>
        <taxon>Streptosporangiales</taxon>
        <taxon>Thermomonosporaceae</taxon>
        <taxon>Actinomadura</taxon>
    </lineage>
</organism>
<evidence type="ECO:0000313" key="5">
    <source>
        <dbReference type="EMBL" id="GAA2143634.1"/>
    </source>
</evidence>
<dbReference type="Proteomes" id="UP001501020">
    <property type="component" value="Unassembled WGS sequence"/>
</dbReference>
<dbReference type="InterPro" id="IPR009057">
    <property type="entry name" value="Homeodomain-like_sf"/>
</dbReference>
<evidence type="ECO:0000259" key="4">
    <source>
        <dbReference type="PROSITE" id="PS01124"/>
    </source>
</evidence>
<evidence type="ECO:0000313" key="6">
    <source>
        <dbReference type="Proteomes" id="UP001501020"/>
    </source>
</evidence>
<comment type="caution">
    <text evidence="5">The sequence shown here is derived from an EMBL/GenBank/DDBJ whole genome shotgun (WGS) entry which is preliminary data.</text>
</comment>
<dbReference type="Pfam" id="PF01965">
    <property type="entry name" value="DJ-1_PfpI"/>
    <property type="match status" value="1"/>
</dbReference>
<dbReference type="PANTHER" id="PTHR43130">
    <property type="entry name" value="ARAC-FAMILY TRANSCRIPTIONAL REGULATOR"/>
    <property type="match status" value="1"/>
</dbReference>
<dbReference type="InterPro" id="IPR002818">
    <property type="entry name" value="DJ-1/PfpI"/>
</dbReference>
<keyword evidence="3" id="KW-0804">Transcription</keyword>
<dbReference type="RefSeq" id="WP_344269742.1">
    <property type="nucleotide sequence ID" value="NZ_BAAAMR010000036.1"/>
</dbReference>
<accession>A0ABP5LBJ7</accession>
<dbReference type="SUPFAM" id="SSF52317">
    <property type="entry name" value="Class I glutamine amidotransferase-like"/>
    <property type="match status" value="1"/>
</dbReference>
<dbReference type="PANTHER" id="PTHR43130:SF3">
    <property type="entry name" value="HTH-TYPE TRANSCRIPTIONAL REGULATOR RV1931C"/>
    <property type="match status" value="1"/>
</dbReference>
<dbReference type="InterPro" id="IPR052158">
    <property type="entry name" value="INH-QAR"/>
</dbReference>
<dbReference type="Pfam" id="PF12833">
    <property type="entry name" value="HTH_18"/>
    <property type="match status" value="1"/>
</dbReference>
<sequence>MPPFERIAAYAPKGVTALSLGIAGSVFGPRDGVPPFDLGLCAERPGPLRTELGLEVHIGHGPELIAAADLVLLLPGAGFRDAPPDVVDALREAHGRGATIAAHCVGTFLLAAAGLADGLDVTTHWRHAGELEATHPRVTVRPDALYIDHGTVATGAGAAAGLDLCLHLLRRDHGAALANRVARDLVTPPHRDGGQAQYIDAPIPSGGDDRRLADVIAWARGNLDRRLPVDELAVRALMSRRSFARRFKAATGATPHAWLRAQRLDLAEELLETTDLPVQEIARRVGYRDAAVLREQFTLRRGVPPRTYRRTFSRSRPVAR</sequence>
<dbReference type="InterPro" id="IPR029062">
    <property type="entry name" value="Class_I_gatase-like"/>
</dbReference>
<evidence type="ECO:0000256" key="3">
    <source>
        <dbReference type="ARBA" id="ARBA00023163"/>
    </source>
</evidence>
<dbReference type="PROSITE" id="PS01124">
    <property type="entry name" value="HTH_ARAC_FAMILY_2"/>
    <property type="match status" value="1"/>
</dbReference>
<name>A0ABP5LBJ7_9ACTN</name>
<dbReference type="Gene3D" id="3.40.50.880">
    <property type="match status" value="1"/>
</dbReference>
<dbReference type="SMART" id="SM00342">
    <property type="entry name" value="HTH_ARAC"/>
    <property type="match status" value="1"/>
</dbReference>